<dbReference type="Proteomes" id="UP001597111">
    <property type="component" value="Unassembled WGS sequence"/>
</dbReference>
<dbReference type="PIRSF" id="PIRSF002181">
    <property type="entry name" value="Ribosomal_L13"/>
    <property type="match status" value="1"/>
</dbReference>
<evidence type="ECO:0000313" key="6">
    <source>
        <dbReference type="EMBL" id="MFD1525860.1"/>
    </source>
</evidence>
<evidence type="ECO:0000256" key="2">
    <source>
        <dbReference type="ARBA" id="ARBA00022980"/>
    </source>
</evidence>
<dbReference type="GO" id="GO:0006412">
    <property type="term" value="P:translation"/>
    <property type="evidence" value="ECO:0007669"/>
    <property type="project" value="UniProtKB-UniRule"/>
</dbReference>
<evidence type="ECO:0000256" key="5">
    <source>
        <dbReference type="RuleBase" id="RU003877"/>
    </source>
</evidence>
<dbReference type="InterPro" id="IPR023563">
    <property type="entry name" value="Ribosomal_uL13_CS"/>
</dbReference>
<keyword evidence="7" id="KW-1185">Reference proteome</keyword>
<keyword evidence="3 4" id="KW-0687">Ribonucleoprotein</keyword>
<dbReference type="GO" id="GO:0003735">
    <property type="term" value="F:structural constituent of ribosome"/>
    <property type="evidence" value="ECO:0007669"/>
    <property type="project" value="UniProtKB-UniRule"/>
</dbReference>
<dbReference type="InterPro" id="IPR005822">
    <property type="entry name" value="Ribosomal_uL13"/>
</dbReference>
<dbReference type="Gene3D" id="3.90.1180.10">
    <property type="entry name" value="Ribosomal protein L13"/>
    <property type="match status" value="1"/>
</dbReference>
<dbReference type="NCBIfam" id="TIGR01077">
    <property type="entry name" value="L13_A_E"/>
    <property type="match status" value="1"/>
</dbReference>
<dbReference type="PANTHER" id="PTHR11545">
    <property type="entry name" value="RIBOSOMAL PROTEIN L13"/>
    <property type="match status" value="1"/>
</dbReference>
<dbReference type="EMBL" id="JBHUDH010000050">
    <property type="protein sequence ID" value="MFD1525860.1"/>
    <property type="molecule type" value="Genomic_DNA"/>
</dbReference>
<comment type="function">
    <text evidence="4">This protein is one of the early assembly proteins of the 50S ribosomal subunit, although it is not seen to bind rRNA by itself. It is important during the early stages of 50S assembly.</text>
</comment>
<dbReference type="PROSITE" id="PS00783">
    <property type="entry name" value="RIBOSOMAL_L13"/>
    <property type="match status" value="1"/>
</dbReference>
<name>A0ABD6B7E2_9EURY</name>
<evidence type="ECO:0000313" key="7">
    <source>
        <dbReference type="Proteomes" id="UP001597111"/>
    </source>
</evidence>
<comment type="similarity">
    <text evidence="1 4 5">Belongs to the universal ribosomal protein uL13 family.</text>
</comment>
<dbReference type="PANTHER" id="PTHR11545:SF3">
    <property type="entry name" value="LARGE RIBOSOMAL SUBUNIT PROTEIN UL13"/>
    <property type="match status" value="1"/>
</dbReference>
<evidence type="ECO:0000256" key="4">
    <source>
        <dbReference type="HAMAP-Rule" id="MF_01366"/>
    </source>
</evidence>
<evidence type="ECO:0000256" key="3">
    <source>
        <dbReference type="ARBA" id="ARBA00023274"/>
    </source>
</evidence>
<protein>
    <recommendedName>
        <fullName evidence="4">Large ribosomal subunit protein uL13</fullName>
    </recommendedName>
</protein>
<proteinExistence type="inferred from homology"/>
<dbReference type="InterPro" id="IPR036899">
    <property type="entry name" value="Ribosomal_uL13_sf"/>
</dbReference>
<accession>A0ABD6B7E2</accession>
<dbReference type="AlphaFoldDB" id="A0ABD6B7E2"/>
<keyword evidence="2 4" id="KW-0689">Ribosomal protein</keyword>
<dbReference type="HAMAP" id="MF_01366">
    <property type="entry name" value="Ribosomal_uL13"/>
    <property type="match status" value="1"/>
</dbReference>
<dbReference type="RefSeq" id="WP_379731573.1">
    <property type="nucleotide sequence ID" value="NZ_JBHSWZ010000108.1"/>
</dbReference>
<dbReference type="CDD" id="cd00392">
    <property type="entry name" value="Ribosomal_L13"/>
    <property type="match status" value="1"/>
</dbReference>
<comment type="caution">
    <text evidence="6">The sequence shown here is derived from an EMBL/GenBank/DDBJ whole genome shotgun (WGS) entry which is preliminary data.</text>
</comment>
<dbReference type="InterPro" id="IPR005823">
    <property type="entry name" value="Ribosomal_uL13_bac-type"/>
</dbReference>
<dbReference type="GO" id="GO:0022625">
    <property type="term" value="C:cytosolic large ribosomal subunit"/>
    <property type="evidence" value="ECO:0007669"/>
    <property type="project" value="UniProtKB-UniRule"/>
</dbReference>
<gene>
    <name evidence="4" type="primary">rpl13</name>
    <name evidence="6" type="ORF">ACFR9S_06005</name>
</gene>
<dbReference type="InterPro" id="IPR005755">
    <property type="entry name" value="Ribosomal_uL13_euk/arc"/>
</dbReference>
<dbReference type="Pfam" id="PF00572">
    <property type="entry name" value="Ribosomal_L13"/>
    <property type="match status" value="1"/>
</dbReference>
<dbReference type="SUPFAM" id="SSF52161">
    <property type="entry name" value="Ribosomal protein L13"/>
    <property type="match status" value="1"/>
</dbReference>
<sequence length="145" mass="16198">MSVAEWEADLVVDARDCIMGRVASEVAQRALDGDRVAVINAEQAVITGNEEATMDTYRTRANLGSDSGPYYPKRPDRIFKRSVRGMLPYKQDRGREAFESIRIYVGNPHDRDGEVLEGTSLDRLSNIKFTTLGEISETLGANKTW</sequence>
<dbReference type="NCBIfam" id="NF005004">
    <property type="entry name" value="PRK06394.1"/>
    <property type="match status" value="1"/>
</dbReference>
<reference evidence="6 7" key="1">
    <citation type="journal article" date="2019" name="Int. J. Syst. Evol. Microbiol.">
        <title>The Global Catalogue of Microorganisms (GCM) 10K type strain sequencing project: providing services to taxonomists for standard genome sequencing and annotation.</title>
        <authorList>
            <consortium name="The Broad Institute Genomics Platform"/>
            <consortium name="The Broad Institute Genome Sequencing Center for Infectious Disease"/>
            <person name="Wu L."/>
            <person name="Ma J."/>
        </authorList>
    </citation>
    <scope>NUCLEOTIDE SEQUENCE [LARGE SCALE GENOMIC DNA]</scope>
    <source>
        <strain evidence="6 7">CGMCC 1.12285</strain>
    </source>
</reference>
<organism evidence="6 7">
    <name type="scientific">Halolamina salina</name>
    <dbReference type="NCBI Taxonomy" id="1220023"/>
    <lineage>
        <taxon>Archaea</taxon>
        <taxon>Methanobacteriati</taxon>
        <taxon>Methanobacteriota</taxon>
        <taxon>Stenosarchaea group</taxon>
        <taxon>Halobacteria</taxon>
        <taxon>Halobacteriales</taxon>
        <taxon>Haloferacaceae</taxon>
    </lineage>
</organism>
<evidence type="ECO:0000256" key="1">
    <source>
        <dbReference type="ARBA" id="ARBA00006227"/>
    </source>
</evidence>
<comment type="subunit">
    <text evidence="4">Part of the 50S ribosomal subunit.</text>
</comment>